<dbReference type="Proteomes" id="UP000887576">
    <property type="component" value="Unplaced"/>
</dbReference>
<accession>A0AC34RJA6</accession>
<reference evidence="2" key="1">
    <citation type="submission" date="2022-11" db="UniProtKB">
        <authorList>
            <consortium name="WormBaseParasite"/>
        </authorList>
    </citation>
    <scope>IDENTIFICATION</scope>
</reference>
<organism evidence="1 2">
    <name type="scientific">Panagrolaimus sp. JU765</name>
    <dbReference type="NCBI Taxonomy" id="591449"/>
    <lineage>
        <taxon>Eukaryota</taxon>
        <taxon>Metazoa</taxon>
        <taxon>Ecdysozoa</taxon>
        <taxon>Nematoda</taxon>
        <taxon>Chromadorea</taxon>
        <taxon>Rhabditida</taxon>
        <taxon>Tylenchina</taxon>
        <taxon>Panagrolaimomorpha</taxon>
        <taxon>Panagrolaimoidea</taxon>
        <taxon>Panagrolaimidae</taxon>
        <taxon>Panagrolaimus</taxon>
    </lineage>
</organism>
<proteinExistence type="predicted"/>
<evidence type="ECO:0000313" key="1">
    <source>
        <dbReference type="Proteomes" id="UP000887576"/>
    </source>
</evidence>
<name>A0AC34RJA6_9BILA</name>
<dbReference type="WBParaSite" id="JU765_v2.g7320.t1">
    <property type="protein sequence ID" value="JU765_v2.g7320.t1"/>
    <property type="gene ID" value="JU765_v2.g7320"/>
</dbReference>
<evidence type="ECO:0000313" key="2">
    <source>
        <dbReference type="WBParaSite" id="JU765_v2.g7320.t1"/>
    </source>
</evidence>
<sequence length="284" mass="32686">MPIIIITGLPSSGKSTIASRIHDEMKQRYPEATTCIIKDEDCSNTPVRQHYGVVSMEKQWRAKQRRTISQLLQKNVIISDSLNYIKGYRYELYCLAKNSQQNNLTLYVCADVDTCKYLNSLRDESEDRYTSDKIEELAQRYEVPNPDNRWDSPLVKVDISHVEGRLPRDVELNFDHIFDLLFNGEKAKPNDCTVAKVEHNTNKLNEMQVITQQIIQAILEKQSMNFGSDRIQVPHSTIPYVCKKNRNMPQLTRAKAQFMQVLKGNEAIGTDSVGNHFVDFLNTL</sequence>
<protein>
    <submittedName>
        <fullName evidence="2">KTI12</fullName>
    </submittedName>
</protein>